<dbReference type="AlphaFoldDB" id="A0AAV0J7X1"/>
<organism evidence="3 4">
    <name type="scientific">Linum tenue</name>
    <dbReference type="NCBI Taxonomy" id="586396"/>
    <lineage>
        <taxon>Eukaryota</taxon>
        <taxon>Viridiplantae</taxon>
        <taxon>Streptophyta</taxon>
        <taxon>Embryophyta</taxon>
        <taxon>Tracheophyta</taxon>
        <taxon>Spermatophyta</taxon>
        <taxon>Magnoliopsida</taxon>
        <taxon>eudicotyledons</taxon>
        <taxon>Gunneridae</taxon>
        <taxon>Pentapetalae</taxon>
        <taxon>rosids</taxon>
        <taxon>fabids</taxon>
        <taxon>Malpighiales</taxon>
        <taxon>Linaceae</taxon>
        <taxon>Linum</taxon>
    </lineage>
</organism>
<feature type="region of interest" description="Disordered" evidence="1">
    <location>
        <begin position="172"/>
        <end position="232"/>
    </location>
</feature>
<dbReference type="EMBL" id="CAMGYJ010000004">
    <property type="protein sequence ID" value="CAI0405997.1"/>
    <property type="molecule type" value="Genomic_DNA"/>
</dbReference>
<evidence type="ECO:0000313" key="4">
    <source>
        <dbReference type="Proteomes" id="UP001154282"/>
    </source>
</evidence>
<evidence type="ECO:0000256" key="1">
    <source>
        <dbReference type="SAM" id="MobiDB-lite"/>
    </source>
</evidence>
<evidence type="ECO:0000259" key="2">
    <source>
        <dbReference type="Pfam" id="PF26130"/>
    </source>
</evidence>
<evidence type="ECO:0000313" key="3">
    <source>
        <dbReference type="EMBL" id="CAI0405997.1"/>
    </source>
</evidence>
<feature type="compositionally biased region" description="Acidic residues" evidence="1">
    <location>
        <begin position="197"/>
        <end position="208"/>
    </location>
</feature>
<dbReference type="Proteomes" id="UP001154282">
    <property type="component" value="Unassembled WGS sequence"/>
</dbReference>
<comment type="caution">
    <text evidence="3">The sequence shown here is derived from an EMBL/GenBank/DDBJ whole genome shotgun (WGS) entry which is preliminary data.</text>
</comment>
<feature type="compositionally biased region" description="Acidic residues" evidence="1">
    <location>
        <begin position="118"/>
        <end position="127"/>
    </location>
</feature>
<dbReference type="InterPro" id="IPR058594">
    <property type="entry name" value="PB1-like_dom_pln"/>
</dbReference>
<dbReference type="Pfam" id="PF26130">
    <property type="entry name" value="PB1-like"/>
    <property type="match status" value="1"/>
</dbReference>
<accession>A0AAV0J7X1</accession>
<feature type="compositionally biased region" description="Polar residues" evidence="1">
    <location>
        <begin position="214"/>
        <end position="224"/>
    </location>
</feature>
<feature type="compositionally biased region" description="Acidic residues" evidence="1">
    <location>
        <begin position="175"/>
        <end position="187"/>
    </location>
</feature>
<feature type="region of interest" description="Disordered" evidence="1">
    <location>
        <begin position="107"/>
        <end position="130"/>
    </location>
</feature>
<name>A0AAV0J7X1_9ROSI</name>
<sequence length="333" mass="37515">MTTYLELIVHHGGKMDYSEEVPRYLNGKIEEVDMDLDYISYFQLQQLGVVHFEYARVKRLWYMAPSHNLGNGLVEIRSDTEVMDGLIHAVENEKIVIFMEGIETQVGDNKEAGGGNSDDYDTEGDEESQNRDIIHLMDDDVRTSDDEFVDALENQGIRARRMRVRTIKDATGEAVEQESVTDYEQTEQDVPSNAMGSEDEEAEDEEAEAIPHVQSEQGGNQTQPEAEDMAHERAEQVGNQTLPESEYRGSVDSRHVRGNLDEEPADPIYDGPHYDPRCEHSTLKFTVGMSFNSPEQFKVAVERSIPSQLEPISSGREVTRIRSVLNVARSVGG</sequence>
<reference evidence="3" key="1">
    <citation type="submission" date="2022-08" db="EMBL/GenBank/DDBJ databases">
        <authorList>
            <person name="Gutierrez-Valencia J."/>
        </authorList>
    </citation>
    <scope>NUCLEOTIDE SEQUENCE</scope>
</reference>
<keyword evidence="4" id="KW-1185">Reference proteome</keyword>
<feature type="domain" description="PB1-like" evidence="2">
    <location>
        <begin position="1"/>
        <end position="96"/>
    </location>
</feature>
<gene>
    <name evidence="3" type="ORF">LITE_LOCUS13058</name>
</gene>
<proteinExistence type="predicted"/>
<protein>
    <recommendedName>
        <fullName evidence="2">PB1-like domain-containing protein</fullName>
    </recommendedName>
</protein>